<protein>
    <recommendedName>
        <fullName evidence="4">Sel1 repeat family protein</fullName>
    </recommendedName>
</protein>
<keyword evidence="1" id="KW-0472">Membrane</keyword>
<keyword evidence="1" id="KW-1133">Transmembrane helix</keyword>
<accession>A0ABT3MVU6</accession>
<dbReference type="PROSITE" id="PS51257">
    <property type="entry name" value="PROKAR_LIPOPROTEIN"/>
    <property type="match status" value="1"/>
</dbReference>
<evidence type="ECO:0000313" key="2">
    <source>
        <dbReference type="EMBL" id="MCW7553502.1"/>
    </source>
</evidence>
<organism evidence="2 3">
    <name type="scientific">Endozoicomonas gorgoniicola</name>
    <dbReference type="NCBI Taxonomy" id="1234144"/>
    <lineage>
        <taxon>Bacteria</taxon>
        <taxon>Pseudomonadati</taxon>
        <taxon>Pseudomonadota</taxon>
        <taxon>Gammaproteobacteria</taxon>
        <taxon>Oceanospirillales</taxon>
        <taxon>Endozoicomonadaceae</taxon>
        <taxon>Endozoicomonas</taxon>
    </lineage>
</organism>
<dbReference type="SUPFAM" id="SSF81901">
    <property type="entry name" value="HCP-like"/>
    <property type="match status" value="1"/>
</dbReference>
<dbReference type="Proteomes" id="UP001209854">
    <property type="component" value="Unassembled WGS sequence"/>
</dbReference>
<dbReference type="InterPro" id="IPR006597">
    <property type="entry name" value="Sel1-like"/>
</dbReference>
<dbReference type="EMBL" id="JAPFCC010000001">
    <property type="protein sequence ID" value="MCW7553502.1"/>
    <property type="molecule type" value="Genomic_DNA"/>
</dbReference>
<evidence type="ECO:0000313" key="3">
    <source>
        <dbReference type="Proteomes" id="UP001209854"/>
    </source>
</evidence>
<sequence length="176" mass="20613">MMKDIERPEHRYRLYGVLLILTMLVAGCSNNVRVDAQPSAPGVFGDGFSLSETSCHRVTGGTAELPIDQYHAGRCYEQGVGVPASMEQAFKYYTMAARWGIPEAQEALRRFGQPVPQADMLQRQQGMEQKLQQDRRNENLQKLEREHIDAIRWRGYHAPYHYHHRRYHHRRCHWCY</sequence>
<evidence type="ECO:0000256" key="1">
    <source>
        <dbReference type="SAM" id="Phobius"/>
    </source>
</evidence>
<comment type="caution">
    <text evidence="2">The sequence shown here is derived from an EMBL/GenBank/DDBJ whole genome shotgun (WGS) entry which is preliminary data.</text>
</comment>
<evidence type="ECO:0008006" key="4">
    <source>
        <dbReference type="Google" id="ProtNLM"/>
    </source>
</evidence>
<reference evidence="2 3" key="1">
    <citation type="submission" date="2022-10" db="EMBL/GenBank/DDBJ databases">
        <title>High-quality genome sequences of two octocoral-associated bacteria, Endozoicomonas euniceicola EF212 and Endozoicomonas gorgoniicola PS125.</title>
        <authorList>
            <person name="Chiou Y.-J."/>
            <person name="Chen Y.-H."/>
        </authorList>
    </citation>
    <scope>NUCLEOTIDE SEQUENCE [LARGE SCALE GENOMIC DNA]</scope>
    <source>
        <strain evidence="2 3">PS125</strain>
    </source>
</reference>
<feature type="transmembrane region" description="Helical" evidence="1">
    <location>
        <begin position="12"/>
        <end position="32"/>
    </location>
</feature>
<dbReference type="Gene3D" id="1.25.40.10">
    <property type="entry name" value="Tetratricopeptide repeat domain"/>
    <property type="match status" value="1"/>
</dbReference>
<proteinExistence type="predicted"/>
<dbReference type="SMART" id="SM00671">
    <property type="entry name" value="SEL1"/>
    <property type="match status" value="1"/>
</dbReference>
<keyword evidence="3" id="KW-1185">Reference proteome</keyword>
<dbReference type="InterPro" id="IPR011990">
    <property type="entry name" value="TPR-like_helical_dom_sf"/>
</dbReference>
<dbReference type="RefSeq" id="WP_262568325.1">
    <property type="nucleotide sequence ID" value="NZ_JAPFCC010000001.1"/>
</dbReference>
<name>A0ABT3MVU6_9GAMM</name>
<gene>
    <name evidence="2" type="ORF">NX722_12880</name>
</gene>
<keyword evidence="1" id="KW-0812">Transmembrane</keyword>